<proteinExistence type="predicted"/>
<gene>
    <name evidence="1" type="ORF">GWK47_014101</name>
</gene>
<dbReference type="AlphaFoldDB" id="A0A8J5CNL1"/>
<accession>A0A8J5CNL1</accession>
<sequence length="123" mass="14643">MCDYGEFVPDALKISQNVFYRALGNKLDLYGEYNETVPHMMSGSHAFLESYSYGRILLFQMEYDVRRTYMLRDQLYPAHLCWYFRKHSPWKHRMDTGLARMVEAGLVQYWIKVREGIASWLLG</sequence>
<keyword evidence="2" id="KW-1185">Reference proteome</keyword>
<dbReference type="OrthoDB" id="6375714at2759"/>
<evidence type="ECO:0000313" key="1">
    <source>
        <dbReference type="EMBL" id="KAG0714467.1"/>
    </source>
</evidence>
<name>A0A8J5CNL1_CHIOP</name>
<reference evidence="1" key="1">
    <citation type="submission" date="2020-07" db="EMBL/GenBank/DDBJ databases">
        <title>The High-quality genome of the commercially important snow crab, Chionoecetes opilio.</title>
        <authorList>
            <person name="Jeong J.-H."/>
            <person name="Ryu S."/>
        </authorList>
    </citation>
    <scope>NUCLEOTIDE SEQUENCE</scope>
    <source>
        <strain evidence="1">MADBK_172401_WGS</strain>
        <tissue evidence="1">Digestive gland</tissue>
    </source>
</reference>
<organism evidence="1 2">
    <name type="scientific">Chionoecetes opilio</name>
    <name type="common">Atlantic snow crab</name>
    <name type="synonym">Cancer opilio</name>
    <dbReference type="NCBI Taxonomy" id="41210"/>
    <lineage>
        <taxon>Eukaryota</taxon>
        <taxon>Metazoa</taxon>
        <taxon>Ecdysozoa</taxon>
        <taxon>Arthropoda</taxon>
        <taxon>Crustacea</taxon>
        <taxon>Multicrustacea</taxon>
        <taxon>Malacostraca</taxon>
        <taxon>Eumalacostraca</taxon>
        <taxon>Eucarida</taxon>
        <taxon>Decapoda</taxon>
        <taxon>Pleocyemata</taxon>
        <taxon>Brachyura</taxon>
        <taxon>Eubrachyura</taxon>
        <taxon>Majoidea</taxon>
        <taxon>Majidae</taxon>
        <taxon>Chionoecetes</taxon>
    </lineage>
</organism>
<protein>
    <submittedName>
        <fullName evidence="1">Uncharacterized protein</fullName>
    </submittedName>
</protein>
<dbReference type="SUPFAM" id="SSF53850">
    <property type="entry name" value="Periplasmic binding protein-like II"/>
    <property type="match status" value="1"/>
</dbReference>
<dbReference type="EMBL" id="JACEEZ010020509">
    <property type="protein sequence ID" value="KAG0714467.1"/>
    <property type="molecule type" value="Genomic_DNA"/>
</dbReference>
<comment type="caution">
    <text evidence="1">The sequence shown here is derived from an EMBL/GenBank/DDBJ whole genome shotgun (WGS) entry which is preliminary data.</text>
</comment>
<evidence type="ECO:0000313" key="2">
    <source>
        <dbReference type="Proteomes" id="UP000770661"/>
    </source>
</evidence>
<dbReference type="Proteomes" id="UP000770661">
    <property type="component" value="Unassembled WGS sequence"/>
</dbReference>